<reference evidence="4 5" key="1">
    <citation type="submission" date="2024-05" db="EMBL/GenBank/DDBJ databases">
        <title>Long read based assembly of the Candida bracarensis genome reveals expanded adhesin content.</title>
        <authorList>
            <person name="Marcet-Houben M."/>
            <person name="Ksiezopolska E."/>
            <person name="Gabaldon T."/>
        </authorList>
    </citation>
    <scope>NUCLEOTIDE SEQUENCE [LARGE SCALE GENOMIC DNA]</scope>
    <source>
        <strain evidence="4 5">CBM6</strain>
    </source>
</reference>
<gene>
    <name evidence="4" type="ORF">RNJ44_02259</name>
</gene>
<comment type="caution">
    <text evidence="4">The sequence shown here is derived from an EMBL/GenBank/DDBJ whole genome shotgun (WGS) entry which is preliminary data.</text>
</comment>
<proteinExistence type="inferred from homology"/>
<dbReference type="EMBL" id="JBEVYD010000012">
    <property type="protein sequence ID" value="KAL3229172.1"/>
    <property type="molecule type" value="Genomic_DNA"/>
</dbReference>
<sequence>MPSFWDSFAVYNRNKHAKGGADMHGGNHMNTGTGQTMYMHASEHYDIKKKDDGTVEAKIETPSGPQMVDVSNMTQQEFEKLYKTMRKGEPNNRVNI</sequence>
<evidence type="ECO:0000256" key="2">
    <source>
        <dbReference type="ARBA" id="ARBA00007045"/>
    </source>
</evidence>
<comment type="similarity">
    <text evidence="2">Belongs to the SPG4 family.</text>
</comment>
<evidence type="ECO:0000313" key="4">
    <source>
        <dbReference type="EMBL" id="KAL3229172.1"/>
    </source>
</evidence>
<dbReference type="Proteomes" id="UP001623330">
    <property type="component" value="Unassembled WGS sequence"/>
</dbReference>
<accession>A0ABR4NMX3</accession>
<keyword evidence="5" id="KW-1185">Reference proteome</keyword>
<organism evidence="4 5">
    <name type="scientific">Nakaseomyces bracarensis</name>
    <dbReference type="NCBI Taxonomy" id="273131"/>
    <lineage>
        <taxon>Eukaryota</taxon>
        <taxon>Fungi</taxon>
        <taxon>Dikarya</taxon>
        <taxon>Ascomycota</taxon>
        <taxon>Saccharomycotina</taxon>
        <taxon>Saccharomycetes</taxon>
        <taxon>Saccharomycetales</taxon>
        <taxon>Saccharomycetaceae</taxon>
        <taxon>Nakaseomyces</taxon>
    </lineage>
</organism>
<dbReference type="InterPro" id="IPR020485">
    <property type="entry name" value="Spg4"/>
</dbReference>
<evidence type="ECO:0000256" key="1">
    <source>
        <dbReference type="ARBA" id="ARBA00003155"/>
    </source>
</evidence>
<evidence type="ECO:0000256" key="3">
    <source>
        <dbReference type="ARBA" id="ARBA00020398"/>
    </source>
</evidence>
<protein>
    <recommendedName>
        <fullName evidence="3">Stationary phase protein 4</fullName>
    </recommendedName>
</protein>
<evidence type="ECO:0000313" key="5">
    <source>
        <dbReference type="Proteomes" id="UP001623330"/>
    </source>
</evidence>
<dbReference type="Pfam" id="PF17325">
    <property type="entry name" value="SPG4"/>
    <property type="match status" value="2"/>
</dbReference>
<comment type="function">
    <text evidence="1">Stationary phase-essential protein not required for growth on nonfermentable carbon sources.</text>
</comment>
<name>A0ABR4NMX3_9SACH</name>